<dbReference type="NCBIfam" id="TIGR03300">
    <property type="entry name" value="assembly_YfgL"/>
    <property type="match status" value="1"/>
</dbReference>
<dbReference type="PANTHER" id="PTHR34512">
    <property type="entry name" value="CELL SURFACE PROTEIN"/>
    <property type="match status" value="1"/>
</dbReference>
<evidence type="ECO:0000256" key="5">
    <source>
        <dbReference type="SAM" id="SignalP"/>
    </source>
</evidence>
<dbReference type="EMBL" id="CP016796">
    <property type="protein sequence ID" value="API87460.1"/>
    <property type="molecule type" value="Genomic_DNA"/>
</dbReference>
<comment type="subunit">
    <text evidence="4">Part of the Bam complex.</text>
</comment>
<dbReference type="STRING" id="573570.F7310_08870"/>
<protein>
    <recommendedName>
        <fullName evidence="4">Outer membrane protein assembly factor BamB</fullName>
    </recommendedName>
</protein>
<proteinExistence type="inferred from homology"/>
<dbReference type="PANTHER" id="PTHR34512:SF30">
    <property type="entry name" value="OUTER MEMBRANE PROTEIN ASSEMBLY FACTOR BAMB"/>
    <property type="match status" value="1"/>
</dbReference>
<evidence type="ECO:0000259" key="6">
    <source>
        <dbReference type="Pfam" id="PF13360"/>
    </source>
</evidence>
<dbReference type="InterPro" id="IPR002372">
    <property type="entry name" value="PQQ_rpt_dom"/>
</dbReference>
<dbReference type="GO" id="GO:0051205">
    <property type="term" value="P:protein insertion into membrane"/>
    <property type="evidence" value="ECO:0007669"/>
    <property type="project" value="UniProtKB-UniRule"/>
</dbReference>
<feature type="chain" id="PRO_5013405928" description="Outer membrane protein assembly factor BamB" evidence="5">
    <location>
        <begin position="24"/>
        <end position="453"/>
    </location>
</feature>
<dbReference type="AlphaFoldDB" id="A0A1L4BUE0"/>
<evidence type="ECO:0000256" key="1">
    <source>
        <dbReference type="ARBA" id="ARBA00022729"/>
    </source>
</evidence>
<evidence type="ECO:0000256" key="4">
    <source>
        <dbReference type="HAMAP-Rule" id="MF_00923"/>
    </source>
</evidence>
<dbReference type="Gene3D" id="2.130.10.10">
    <property type="entry name" value="YVTN repeat-like/Quinoprotein amine dehydrogenase"/>
    <property type="match status" value="1"/>
</dbReference>
<dbReference type="InterPro" id="IPR018391">
    <property type="entry name" value="PQQ_b-propeller_rpt"/>
</dbReference>
<comment type="similarity">
    <text evidence="4">Belongs to the BamB family.</text>
</comment>
<dbReference type="GO" id="GO:0009279">
    <property type="term" value="C:cell outer membrane"/>
    <property type="evidence" value="ECO:0007669"/>
    <property type="project" value="UniProtKB-SubCell"/>
</dbReference>
<dbReference type="GO" id="GO:0043165">
    <property type="term" value="P:Gram-negative-bacterium-type cell outer membrane assembly"/>
    <property type="evidence" value="ECO:0007669"/>
    <property type="project" value="UniProtKB-UniRule"/>
</dbReference>
<dbReference type="RefSeq" id="WP_072713241.1">
    <property type="nucleotide sequence ID" value="NZ_CP016796.1"/>
</dbReference>
<evidence type="ECO:0000313" key="7">
    <source>
        <dbReference type="EMBL" id="API87460.1"/>
    </source>
</evidence>
<keyword evidence="4" id="KW-0449">Lipoprotein</keyword>
<dbReference type="InterPro" id="IPR015943">
    <property type="entry name" value="WD40/YVTN_repeat-like_dom_sf"/>
</dbReference>
<keyword evidence="8" id="KW-1185">Reference proteome</keyword>
<dbReference type="HAMAP" id="MF_00923">
    <property type="entry name" value="OM_assembly_BamB"/>
    <property type="match status" value="1"/>
</dbReference>
<dbReference type="Pfam" id="PF13360">
    <property type="entry name" value="PQQ_2"/>
    <property type="match status" value="1"/>
</dbReference>
<comment type="subcellular location">
    <subcellularLocation>
        <location evidence="4">Cell outer membrane</location>
        <topology evidence="4">Lipid-anchor</topology>
    </subcellularLocation>
</comment>
<gene>
    <name evidence="4" type="primary">bamB</name>
    <name evidence="7" type="ORF">F7310_08870</name>
</gene>
<dbReference type="PROSITE" id="PS51257">
    <property type="entry name" value="PROKAR_LIPOPROTEIN"/>
    <property type="match status" value="1"/>
</dbReference>
<evidence type="ECO:0000313" key="8">
    <source>
        <dbReference type="Proteomes" id="UP000184222"/>
    </source>
</evidence>
<keyword evidence="3 4" id="KW-0998">Cell outer membrane</keyword>
<keyword evidence="2 4" id="KW-0472">Membrane</keyword>
<feature type="signal peptide" evidence="5">
    <location>
        <begin position="1"/>
        <end position="23"/>
    </location>
</feature>
<evidence type="ECO:0000256" key="2">
    <source>
        <dbReference type="ARBA" id="ARBA00023136"/>
    </source>
</evidence>
<sequence>MKKSYFLTLPLLLSFLIASCSKSNVPPPTPLDEKPPKQVHIKVKWKESTGNGDNGLGNYNLAPTYSDGMVFVPNENGMVYALSMKNGDVIWKKDTNSSLSAEPNTIANAVIFGSIKGKLTALDAKTGKILWLSEAPSSLFAQPTVYDNYIYTHTHDGSVAAFNAKDGKMEWSASNNIPELTLPGNSSPIVLNDTVMIGSAFGTVLGFTVKSGDKTINIPIAIAHGSSPADKMVDITANPMLYHHYLIFAAFQGAIVALDKDSGKMLWAKKASIINNMAIDNNVIFTTQADSQLKAYNIQNGETVWTQDTLKWRKITAPVYYKGLIVVADYQGYLHFFSSLNGEYLGRYKLTPTPALFPSTGISAQLVPTKQGILVEAENGTTYLVDAYSDKVIYESILGDYKVDKGNNTDYIKSSITPVAIAKAVEKSKKEDAKGLKVNIIIGDFSKGKPTNV</sequence>
<dbReference type="InterPro" id="IPR017687">
    <property type="entry name" value="BamB"/>
</dbReference>
<keyword evidence="4" id="KW-0564">Palmitate</keyword>
<name>A0A1L4BUE0_9GAMM</name>
<keyword evidence="1 4" id="KW-0732">Signal</keyword>
<comment type="function">
    <text evidence="4">Part of the outer membrane protein assembly complex, which is involved in assembly and insertion of beta-barrel proteins into the outer membrane.</text>
</comment>
<feature type="domain" description="Pyrrolo-quinoline quinone repeat" evidence="6">
    <location>
        <begin position="76"/>
        <end position="307"/>
    </location>
</feature>
<organism evidence="7 8">
    <name type="scientific">Francisella uliginis</name>
    <dbReference type="NCBI Taxonomy" id="573570"/>
    <lineage>
        <taxon>Bacteria</taxon>
        <taxon>Pseudomonadati</taxon>
        <taxon>Pseudomonadota</taxon>
        <taxon>Gammaproteobacteria</taxon>
        <taxon>Thiotrichales</taxon>
        <taxon>Francisellaceae</taxon>
        <taxon>Francisella</taxon>
    </lineage>
</organism>
<dbReference type="Proteomes" id="UP000184222">
    <property type="component" value="Chromosome"/>
</dbReference>
<dbReference type="SUPFAM" id="SSF50998">
    <property type="entry name" value="Quinoprotein alcohol dehydrogenase-like"/>
    <property type="match status" value="1"/>
</dbReference>
<dbReference type="SMART" id="SM00564">
    <property type="entry name" value="PQQ"/>
    <property type="match status" value="7"/>
</dbReference>
<dbReference type="OrthoDB" id="5173551at2"/>
<reference evidence="7 8" key="1">
    <citation type="journal article" date="2016" name="Appl. Environ. Microbiol.">
        <title>Whole genome relationships among Francisella bacteria of diverse origin define new species and provide specific regions for detection.</title>
        <authorList>
            <person name="Challacombe J.F."/>
            <person name="Petersen J.M."/>
            <person name="Gallegos-Graves V."/>
            <person name="Hodge D."/>
            <person name="Pillai S."/>
            <person name="Kuske C.R."/>
        </authorList>
    </citation>
    <scope>NUCLEOTIDE SEQUENCE [LARGE SCALE GENOMIC DNA]</scope>
    <source>
        <strain evidence="8">TX07-7310</strain>
    </source>
</reference>
<accession>A0A1L4BUE0</accession>
<evidence type="ECO:0000256" key="3">
    <source>
        <dbReference type="ARBA" id="ARBA00023237"/>
    </source>
</evidence>
<dbReference type="InterPro" id="IPR011047">
    <property type="entry name" value="Quinoprotein_ADH-like_sf"/>
</dbReference>
<dbReference type="KEGG" id="frx:F7310_08870"/>